<protein>
    <submittedName>
        <fullName evidence="2">Uncharacterized protein</fullName>
    </submittedName>
</protein>
<evidence type="ECO:0000313" key="3">
    <source>
        <dbReference type="Proteomes" id="UP000028059"/>
    </source>
</evidence>
<gene>
    <name evidence="2" type="ORF">AAA799N04_00587</name>
</gene>
<keyword evidence="1" id="KW-1133">Transmembrane helix</keyword>
<reference evidence="2 3" key="1">
    <citation type="submission" date="2014-06" db="EMBL/GenBank/DDBJ databases">
        <authorList>
            <person name="Ngugi D.K."/>
            <person name="Blom J."/>
            <person name="Alam I."/>
            <person name="Rashid M."/>
            <person name="Ba Alawi W."/>
            <person name="Zhang G."/>
            <person name="Hikmawan T."/>
            <person name="Guan Y."/>
            <person name="Antunes A."/>
            <person name="Siam R."/>
            <person name="ElDorry H."/>
            <person name="Bajic V."/>
            <person name="Stingl U."/>
        </authorList>
    </citation>
    <scope>NUCLEOTIDE SEQUENCE [LARGE SCALE GENOMIC DNA]</scope>
    <source>
        <strain evidence="2">SCGC AAA799-N04</strain>
    </source>
</reference>
<keyword evidence="1" id="KW-0812">Transmembrane</keyword>
<sequence length="30" mass="3345">MEEGQIIVPLLIAAAVGIFVGTRLWIMFKK</sequence>
<accession>A0A081RNZ4</accession>
<keyword evidence="1" id="KW-0472">Membrane</keyword>
<proteinExistence type="predicted"/>
<keyword evidence="3" id="KW-1185">Reference proteome</keyword>
<dbReference type="Proteomes" id="UP000028059">
    <property type="component" value="Unassembled WGS sequence"/>
</dbReference>
<name>A0A081RNZ4_9ARCH</name>
<evidence type="ECO:0000313" key="2">
    <source>
        <dbReference type="EMBL" id="KEQ56917.1"/>
    </source>
</evidence>
<comment type="caution">
    <text evidence="2">The sequence shown here is derived from an EMBL/GenBank/DDBJ whole genome shotgun (WGS) entry which is preliminary data.</text>
</comment>
<dbReference type="AlphaFoldDB" id="A0A081RNZ4"/>
<organism evidence="2 3">
    <name type="scientific">Marine Group I thaumarchaeote SCGC AAA799-N04</name>
    <dbReference type="NCBI Taxonomy" id="1502293"/>
    <lineage>
        <taxon>Archaea</taxon>
        <taxon>Nitrososphaerota</taxon>
        <taxon>Marine Group I</taxon>
    </lineage>
</organism>
<evidence type="ECO:0000256" key="1">
    <source>
        <dbReference type="SAM" id="Phobius"/>
    </source>
</evidence>
<feature type="transmembrane region" description="Helical" evidence="1">
    <location>
        <begin position="6"/>
        <end position="26"/>
    </location>
</feature>
<dbReference type="EMBL" id="JOKN01000007">
    <property type="protein sequence ID" value="KEQ56917.1"/>
    <property type="molecule type" value="Genomic_DNA"/>
</dbReference>